<dbReference type="Gene3D" id="1.10.10.10">
    <property type="entry name" value="Winged helix-like DNA-binding domain superfamily/Winged helix DNA-binding domain"/>
    <property type="match status" value="1"/>
</dbReference>
<evidence type="ECO:0000313" key="2">
    <source>
        <dbReference type="Proteomes" id="UP000245283"/>
    </source>
</evidence>
<organism evidence="1 2">
    <name type="scientific">Ancrocorticia populi</name>
    <dbReference type="NCBI Taxonomy" id="2175228"/>
    <lineage>
        <taxon>Bacteria</taxon>
        <taxon>Bacillati</taxon>
        <taxon>Actinomycetota</taxon>
        <taxon>Actinomycetes</taxon>
        <taxon>Actinomycetales</taxon>
        <taxon>Actinomycetaceae</taxon>
        <taxon>Ancrocorticia</taxon>
    </lineage>
</organism>
<sequence>MTVKERNEDSFSAMTVGMASLTPKQRSMLLVLSDLGEPATINVLTKITGLHANSVRETLSVLVDSGLVCRTRVPSESRGRPAWEYETSVPADLSVIVSEFSGFVDAVCSYLEMSGTPATAEAEHIGELWGQRVFVDAGEDLQGSDDEEAEHPLARLRILFSSLGFGAVAGEEERIDLTLCPFARDGAGPNRLTCAMHKGMISSLLTGLSDHKVTADLEVNLPERPCVVTLTGADH</sequence>
<evidence type="ECO:0000313" key="1">
    <source>
        <dbReference type="EMBL" id="PWF27218.1"/>
    </source>
</evidence>
<keyword evidence="2" id="KW-1185">Reference proteome</keyword>
<name>A0A2V1K6X7_9ACTO</name>
<dbReference type="InterPro" id="IPR036388">
    <property type="entry name" value="WH-like_DNA-bd_sf"/>
</dbReference>
<accession>A0A2V1K6X7</accession>
<gene>
    <name evidence="1" type="ORF">DD236_02125</name>
</gene>
<dbReference type="InterPro" id="IPR036390">
    <property type="entry name" value="WH_DNA-bd_sf"/>
</dbReference>
<dbReference type="EMBL" id="QETB01000001">
    <property type="protein sequence ID" value="PWF27218.1"/>
    <property type="molecule type" value="Genomic_DNA"/>
</dbReference>
<dbReference type="Proteomes" id="UP000245283">
    <property type="component" value="Unassembled WGS sequence"/>
</dbReference>
<reference evidence="2" key="1">
    <citation type="submission" date="2018-05" db="EMBL/GenBank/DDBJ databases">
        <authorList>
            <person name="Li Y."/>
        </authorList>
    </citation>
    <scope>NUCLEOTIDE SEQUENCE [LARGE SCALE GENOMIC DNA]</scope>
    <source>
        <strain evidence="2">sk1b4</strain>
    </source>
</reference>
<dbReference type="SUPFAM" id="SSF46785">
    <property type="entry name" value="Winged helix' DNA-binding domain"/>
    <property type="match status" value="1"/>
</dbReference>
<protein>
    <submittedName>
        <fullName evidence="1">Uncharacterized protein</fullName>
    </submittedName>
</protein>
<dbReference type="AlphaFoldDB" id="A0A2V1K6X7"/>
<proteinExistence type="predicted"/>
<comment type="caution">
    <text evidence="1">The sequence shown here is derived from an EMBL/GenBank/DDBJ whole genome shotgun (WGS) entry which is preliminary data.</text>
</comment>